<name>A0A922LA07_DERFA</name>
<evidence type="ECO:0000256" key="1">
    <source>
        <dbReference type="SAM" id="Phobius"/>
    </source>
</evidence>
<accession>A0A922LA07</accession>
<feature type="transmembrane region" description="Helical" evidence="1">
    <location>
        <begin position="26"/>
        <end position="48"/>
    </location>
</feature>
<keyword evidence="3" id="KW-1185">Reference proteome</keyword>
<keyword evidence="1" id="KW-0472">Membrane</keyword>
<evidence type="ECO:0000313" key="2">
    <source>
        <dbReference type="EMBL" id="KAH9526137.1"/>
    </source>
</evidence>
<keyword evidence="1" id="KW-0812">Transmembrane</keyword>
<dbReference type="AlphaFoldDB" id="A0A922LA07"/>
<organism evidence="2 3">
    <name type="scientific">Dermatophagoides farinae</name>
    <name type="common">American house dust mite</name>
    <dbReference type="NCBI Taxonomy" id="6954"/>
    <lineage>
        <taxon>Eukaryota</taxon>
        <taxon>Metazoa</taxon>
        <taxon>Ecdysozoa</taxon>
        <taxon>Arthropoda</taxon>
        <taxon>Chelicerata</taxon>
        <taxon>Arachnida</taxon>
        <taxon>Acari</taxon>
        <taxon>Acariformes</taxon>
        <taxon>Sarcoptiformes</taxon>
        <taxon>Astigmata</taxon>
        <taxon>Psoroptidia</taxon>
        <taxon>Analgoidea</taxon>
        <taxon>Pyroglyphidae</taxon>
        <taxon>Dermatophagoidinae</taxon>
        <taxon>Dermatophagoides</taxon>
    </lineage>
</organism>
<proteinExistence type="predicted"/>
<dbReference type="Proteomes" id="UP000790347">
    <property type="component" value="Unassembled WGS sequence"/>
</dbReference>
<evidence type="ECO:0000313" key="3">
    <source>
        <dbReference type="Proteomes" id="UP000790347"/>
    </source>
</evidence>
<gene>
    <name evidence="2" type="ORF">DERF_000245</name>
</gene>
<reference evidence="2" key="2">
    <citation type="journal article" date="2022" name="Res Sq">
        <title>Comparative Genomics Reveals Insights into the Divergent Evolution of Astigmatic Mites and Household Pest Adaptations.</title>
        <authorList>
            <person name="Xiong Q."/>
            <person name="Wan A.T.-Y."/>
            <person name="Liu X.-Y."/>
            <person name="Fung C.S.-H."/>
            <person name="Xiao X."/>
            <person name="Malainual N."/>
            <person name="Hou J."/>
            <person name="Wang L."/>
            <person name="Wang M."/>
            <person name="Yang K."/>
            <person name="Cui Y."/>
            <person name="Leung E."/>
            <person name="Nong W."/>
            <person name="Shin S.-K."/>
            <person name="Au S."/>
            <person name="Jeong K.Y."/>
            <person name="Chew F.T."/>
            <person name="Hui J."/>
            <person name="Leung T.F."/>
            <person name="Tungtrongchitr A."/>
            <person name="Zhong N."/>
            <person name="Liu Z."/>
            <person name="Tsui S."/>
        </authorList>
    </citation>
    <scope>NUCLEOTIDE SEQUENCE</scope>
    <source>
        <strain evidence="2">Derf</strain>
        <tissue evidence="2">Whole organism</tissue>
    </source>
</reference>
<sequence length="77" mass="8967">MANERVAAAFASNRWCSHSIEHMSRIYAVVYFLYLCLFKLNSTLYYIICKPLNPNSKVTCYSKSILYVLYEKPSLNT</sequence>
<keyword evidence="1" id="KW-1133">Transmembrane helix</keyword>
<dbReference type="EMBL" id="ASGP02000001">
    <property type="protein sequence ID" value="KAH9526137.1"/>
    <property type="molecule type" value="Genomic_DNA"/>
</dbReference>
<protein>
    <submittedName>
        <fullName evidence="2">Uncharacterized protein</fullName>
    </submittedName>
</protein>
<comment type="caution">
    <text evidence="2">The sequence shown here is derived from an EMBL/GenBank/DDBJ whole genome shotgun (WGS) entry which is preliminary data.</text>
</comment>
<reference evidence="2" key="1">
    <citation type="submission" date="2013-05" db="EMBL/GenBank/DDBJ databases">
        <authorList>
            <person name="Yim A.K.Y."/>
            <person name="Chan T.F."/>
            <person name="Ji K.M."/>
            <person name="Liu X.Y."/>
            <person name="Zhou J.W."/>
            <person name="Li R.Q."/>
            <person name="Yang K.Y."/>
            <person name="Li J."/>
            <person name="Li M."/>
            <person name="Law P.T.W."/>
            <person name="Wu Y.L."/>
            <person name="Cai Z.L."/>
            <person name="Qin H."/>
            <person name="Bao Y."/>
            <person name="Leung R.K.K."/>
            <person name="Ng P.K.S."/>
            <person name="Zou J."/>
            <person name="Zhong X.J."/>
            <person name="Ran P.X."/>
            <person name="Zhong N.S."/>
            <person name="Liu Z.G."/>
            <person name="Tsui S.K.W."/>
        </authorList>
    </citation>
    <scope>NUCLEOTIDE SEQUENCE</scope>
    <source>
        <strain evidence="2">Derf</strain>
        <tissue evidence="2">Whole organism</tissue>
    </source>
</reference>